<comment type="caution">
    <text evidence="2">The sequence shown here is derived from an EMBL/GenBank/DDBJ whole genome shotgun (WGS) entry which is preliminary data.</text>
</comment>
<protein>
    <submittedName>
        <fullName evidence="2">Uncharacterized protein</fullName>
    </submittedName>
</protein>
<sequence>MAVYGKLKRKVSLKRNLSLSPTKHHLNEYNSDLSSSQQTLFSSYSSINASQSKTNSSDSIVSDLNTEIDFESQDTVVDDNDNDQSSPFISITKPEKSTKLNTLFEGFSTLENDILPINKKKKISLVKYEKITTTTIFNKNKNKNIKNEEKIIDSDTSVVLSDDEFSSKISLSLNQLNHRLSELESKLKVSSNGEEIILNPDSNVFITTTTSDVSKRRTYGGNRSFKIDSETLSEEEEDHNNLNDNEDQLTENIAILKNSETKNKCKSMEELRLSGELEGIKFEYEMMINNIEHELLLISNKRDPLKLLFLKLDLFNKFKSDNNFDSYLRNNIIEKHNSHFYKVICKLLKQSPNDLMINFQLITYFKIQNINQFEMIFQDSFDYSKDETINEYAKRNVKLTGKLMKDTVNDWIKYSNDSTVYQIILEMILSIDLFTIDDNENKSLLLNFLNLSLKSTNDKIKLLSLNILRSNIKLQNLDIMITLSELINNTSIDSVVYNILLEYIILVICNSELPIKCDTNKLIFSQNIFSKLISIVKINNVITSQGLSLSKQNQCLYALGYLFSFINSDYEITDSSTIIEMLPFLEYLNQHQEDEFNILQIHCIGYFGCIWFHFLNKFKLFTFKLKQQIKNILNLYKKLEKNKSDETLYKEIARLLNSSVFSV</sequence>
<proteinExistence type="predicted"/>
<evidence type="ECO:0000313" key="2">
    <source>
        <dbReference type="EMBL" id="KAG0689316.1"/>
    </source>
</evidence>
<evidence type="ECO:0000256" key="1">
    <source>
        <dbReference type="SAM" id="Coils"/>
    </source>
</evidence>
<feature type="coiled-coil region" evidence="1">
    <location>
        <begin position="232"/>
        <end position="259"/>
    </location>
</feature>
<accession>A0A9P6WLI3</accession>
<organism evidence="2 3">
    <name type="scientific">Pichia californica</name>
    <dbReference type="NCBI Taxonomy" id="460514"/>
    <lineage>
        <taxon>Eukaryota</taxon>
        <taxon>Fungi</taxon>
        <taxon>Dikarya</taxon>
        <taxon>Ascomycota</taxon>
        <taxon>Saccharomycotina</taxon>
        <taxon>Pichiomycetes</taxon>
        <taxon>Pichiales</taxon>
        <taxon>Pichiaceae</taxon>
        <taxon>Pichia</taxon>
    </lineage>
</organism>
<keyword evidence="1" id="KW-0175">Coiled coil</keyword>
<name>A0A9P6WLI3_9ASCO</name>
<dbReference type="AlphaFoldDB" id="A0A9P6WLI3"/>
<reference evidence="2" key="1">
    <citation type="submission" date="2020-11" db="EMBL/GenBank/DDBJ databases">
        <title>Kefir isolates.</title>
        <authorList>
            <person name="Marcisauskas S."/>
            <person name="Kim Y."/>
            <person name="Blasche S."/>
        </authorList>
    </citation>
    <scope>NUCLEOTIDE SEQUENCE</scope>
    <source>
        <strain evidence="2">Olga-1</strain>
    </source>
</reference>
<gene>
    <name evidence="2" type="ORF">C6P40_005211</name>
</gene>
<evidence type="ECO:0000313" key="3">
    <source>
        <dbReference type="Proteomes" id="UP000697127"/>
    </source>
</evidence>
<dbReference type="Proteomes" id="UP000697127">
    <property type="component" value="Unassembled WGS sequence"/>
</dbReference>
<keyword evidence="3" id="KW-1185">Reference proteome</keyword>
<dbReference type="EMBL" id="PUHW01000087">
    <property type="protein sequence ID" value="KAG0689316.1"/>
    <property type="molecule type" value="Genomic_DNA"/>
</dbReference>